<dbReference type="SUPFAM" id="SSF56935">
    <property type="entry name" value="Porins"/>
    <property type="match status" value="1"/>
</dbReference>
<gene>
    <name evidence="9" type="primary">fhuA</name>
    <name evidence="9" type="ORF">GCM10008023_07080</name>
</gene>
<evidence type="ECO:0000313" key="9">
    <source>
        <dbReference type="EMBL" id="GHH09887.1"/>
    </source>
</evidence>
<evidence type="ECO:0000259" key="8">
    <source>
        <dbReference type="Pfam" id="PF07715"/>
    </source>
</evidence>
<dbReference type="InterPro" id="IPR037066">
    <property type="entry name" value="Plug_dom_sf"/>
</dbReference>
<evidence type="ECO:0000256" key="6">
    <source>
        <dbReference type="SAM" id="SignalP"/>
    </source>
</evidence>
<comment type="subcellular location">
    <subcellularLocation>
        <location evidence="1 4">Cell outer membrane</location>
    </subcellularLocation>
</comment>
<accession>A0ABQ3L9X7</accession>
<feature type="chain" id="PRO_5046578340" evidence="6">
    <location>
        <begin position="35"/>
        <end position="977"/>
    </location>
</feature>
<evidence type="ECO:0000256" key="5">
    <source>
        <dbReference type="SAM" id="MobiDB-lite"/>
    </source>
</evidence>
<evidence type="ECO:0000256" key="1">
    <source>
        <dbReference type="ARBA" id="ARBA00004442"/>
    </source>
</evidence>
<dbReference type="InterPro" id="IPR010104">
    <property type="entry name" value="TonB_rcpt_bac"/>
</dbReference>
<dbReference type="Proteomes" id="UP000652430">
    <property type="component" value="Unassembled WGS sequence"/>
</dbReference>
<dbReference type="EMBL" id="BNAQ01000001">
    <property type="protein sequence ID" value="GHH09887.1"/>
    <property type="molecule type" value="Genomic_DNA"/>
</dbReference>
<feature type="compositionally biased region" description="Polar residues" evidence="5">
    <location>
        <begin position="36"/>
        <end position="54"/>
    </location>
</feature>
<organism evidence="9 10">
    <name type="scientific">Sphingomonas glacialis</name>
    <dbReference type="NCBI Taxonomy" id="658225"/>
    <lineage>
        <taxon>Bacteria</taxon>
        <taxon>Pseudomonadati</taxon>
        <taxon>Pseudomonadota</taxon>
        <taxon>Alphaproteobacteria</taxon>
        <taxon>Sphingomonadales</taxon>
        <taxon>Sphingomonadaceae</taxon>
        <taxon>Sphingomonas</taxon>
    </lineage>
</organism>
<keyword evidence="6" id="KW-0732">Signal</keyword>
<comment type="similarity">
    <text evidence="4">Belongs to the TonB-dependent receptor family.</text>
</comment>
<dbReference type="Pfam" id="PF07715">
    <property type="entry name" value="Plug"/>
    <property type="match status" value="1"/>
</dbReference>
<proteinExistence type="inferred from homology"/>
<dbReference type="Pfam" id="PF00593">
    <property type="entry name" value="TonB_dep_Rec_b-barrel"/>
    <property type="match status" value="1"/>
</dbReference>
<dbReference type="InterPro" id="IPR000531">
    <property type="entry name" value="Beta-barrel_TonB"/>
</dbReference>
<keyword evidence="10" id="KW-1185">Reference proteome</keyword>
<evidence type="ECO:0000256" key="4">
    <source>
        <dbReference type="RuleBase" id="RU003357"/>
    </source>
</evidence>
<dbReference type="PANTHER" id="PTHR40980:SF3">
    <property type="entry name" value="TONB-DEPENDENT RECEPTOR-LIKE BETA-BARREL DOMAIN-CONTAINING PROTEIN"/>
    <property type="match status" value="1"/>
</dbReference>
<dbReference type="NCBIfam" id="TIGR01782">
    <property type="entry name" value="TonB-Xanth-Caul"/>
    <property type="match status" value="1"/>
</dbReference>
<sequence>MSAVEGANRSGIAKSLLLSASLLPFLAIASPALAQDSQTPALSTTRPTAPTPENRSLPRSADNKDTAAPAADAADQDIVVTGFRKSLATAQAIKFNADQFVDSITATDIGKLPDKNVAEALQRISGVQITRNYGEGSSVAIRGLTQVKTELNGRDVFGGSGGRSLGFEDVPSELLGGVDVYKDPSAKEIEGGIGGMINLRTRMPFDEKGFVVSTTMGANYFDLSKQARFNGSILASKTWQNTPIGEIGVLVDLSYYESSFRRDQATIEPYVPTTTVPGYVGKTMYVPDGAGIQVTQGDRARKGIYAALQWKPASNVEVYGTYFRSQYDISTPNYSAFVTNGTSTDQLRYLSPNPASRFKFASDGTFVSGGYNGFIPAYSGITPGFPDFTQYQNTALNLATNTQVSFTRTVTTDYAGGVKWSISPRLHATLDGQYERATATNNSYTAFAQKALAGYQIDLSGSLPTISFQSAPGGASNTDLSSYVVNAVMDHLEDSVATQKAGRLDLTWDFDNSILQSIQGGIRYTDRSAINRSTPYNWTYAGGQNLTLASPASSGVLAPYGTLFGGQGTNIVGAVPYVDAAVFNNPAATFQTLGGRSLIHFGPLDVNTQREKTYAGYLTAYFKVQAGLPIDGNIAVRVVKTTNDAIGTTQLSYRTSLIGTTPDVGAVTIFTPYSASQNYTKVLPSLNLRAHITSKLQLRAAASEGLSRPNFADLRAIRSVSINYNAVRDPVTNQILSYVPNGGTGNGGNPLLKPLTTDQADLALEWNAGRTTFLYGTIFYKKLKNFTTTQVFNQSVTPPGGTAQTVSYTALVNGTDGKVKGAELGGNTFFDFLPGPLAGFGVQANVTYVDSSAPGSAGTLFDGTAAPTQLQGLSKWSYNVVGLYEKYGVSARAAYNWRSSYVDSISSNGTGAVPILYRPYGQLDTSIAFNFTPKVSMTIDATNLLRAKYNSYQYFAQDPRNYELNDRRFGITFRMRN</sequence>
<keyword evidence="4" id="KW-0798">TonB box</keyword>
<feature type="domain" description="TonB-dependent receptor plug" evidence="8">
    <location>
        <begin position="96"/>
        <end position="195"/>
    </location>
</feature>
<evidence type="ECO:0000256" key="3">
    <source>
        <dbReference type="ARBA" id="ARBA00023237"/>
    </source>
</evidence>
<protein>
    <submittedName>
        <fullName evidence="9">TonB-dependent receptor</fullName>
    </submittedName>
</protein>
<evidence type="ECO:0000313" key="10">
    <source>
        <dbReference type="Proteomes" id="UP000652430"/>
    </source>
</evidence>
<dbReference type="InterPro" id="IPR012910">
    <property type="entry name" value="Plug_dom"/>
</dbReference>
<dbReference type="Gene3D" id="2.40.170.20">
    <property type="entry name" value="TonB-dependent receptor, beta-barrel domain"/>
    <property type="match status" value="1"/>
</dbReference>
<name>A0ABQ3L9X7_9SPHN</name>
<feature type="signal peptide" evidence="6">
    <location>
        <begin position="1"/>
        <end position="34"/>
    </location>
</feature>
<dbReference type="Gene3D" id="2.170.130.10">
    <property type="entry name" value="TonB-dependent receptor, plug domain"/>
    <property type="match status" value="1"/>
</dbReference>
<evidence type="ECO:0000256" key="2">
    <source>
        <dbReference type="ARBA" id="ARBA00023136"/>
    </source>
</evidence>
<reference evidence="10" key="1">
    <citation type="journal article" date="2019" name="Int. J. Syst. Evol. Microbiol.">
        <title>The Global Catalogue of Microorganisms (GCM) 10K type strain sequencing project: providing services to taxonomists for standard genome sequencing and annotation.</title>
        <authorList>
            <consortium name="The Broad Institute Genomics Platform"/>
            <consortium name="The Broad Institute Genome Sequencing Center for Infectious Disease"/>
            <person name="Wu L."/>
            <person name="Ma J."/>
        </authorList>
    </citation>
    <scope>NUCLEOTIDE SEQUENCE [LARGE SCALE GENOMIC DNA]</scope>
    <source>
        <strain evidence="10">CGMCC 1.8957</strain>
    </source>
</reference>
<feature type="region of interest" description="Disordered" evidence="5">
    <location>
        <begin position="36"/>
        <end position="71"/>
    </location>
</feature>
<dbReference type="RefSeq" id="WP_189675122.1">
    <property type="nucleotide sequence ID" value="NZ_BNAQ01000001.1"/>
</dbReference>
<dbReference type="PANTHER" id="PTHR40980">
    <property type="entry name" value="PLUG DOMAIN-CONTAINING PROTEIN"/>
    <property type="match status" value="1"/>
</dbReference>
<evidence type="ECO:0000259" key="7">
    <source>
        <dbReference type="Pfam" id="PF00593"/>
    </source>
</evidence>
<keyword evidence="9" id="KW-0675">Receptor</keyword>
<keyword evidence="3" id="KW-0998">Cell outer membrane</keyword>
<comment type="caution">
    <text evidence="9">The sequence shown here is derived from an EMBL/GenBank/DDBJ whole genome shotgun (WGS) entry which is preliminary data.</text>
</comment>
<keyword evidence="2 4" id="KW-0472">Membrane</keyword>
<feature type="domain" description="TonB-dependent receptor-like beta-barrel" evidence="7">
    <location>
        <begin position="494"/>
        <end position="944"/>
    </location>
</feature>
<dbReference type="InterPro" id="IPR036942">
    <property type="entry name" value="Beta-barrel_TonB_sf"/>
</dbReference>